<gene>
    <name evidence="2" type="ORF">AA957_07850</name>
</gene>
<evidence type="ECO:0000313" key="3">
    <source>
        <dbReference type="Proteomes" id="UP000036608"/>
    </source>
</evidence>
<feature type="transmembrane region" description="Helical" evidence="1">
    <location>
        <begin position="43"/>
        <end position="64"/>
    </location>
</feature>
<dbReference type="OrthoDB" id="7027204at2"/>
<dbReference type="KEGG" id="ptv:AA957_07850"/>
<organism evidence="2 3">
    <name type="scientific">Pseudomonas trivialis</name>
    <dbReference type="NCBI Taxonomy" id="200450"/>
    <lineage>
        <taxon>Bacteria</taxon>
        <taxon>Pseudomonadati</taxon>
        <taxon>Pseudomonadota</taxon>
        <taxon>Gammaproteobacteria</taxon>
        <taxon>Pseudomonadales</taxon>
        <taxon>Pseudomonadaceae</taxon>
        <taxon>Pseudomonas</taxon>
    </lineage>
</organism>
<evidence type="ECO:0000313" key="2">
    <source>
        <dbReference type="EMBL" id="AKS06020.1"/>
    </source>
</evidence>
<keyword evidence="1" id="KW-0472">Membrane</keyword>
<dbReference type="AlphaFoldDB" id="A0A0H5A8V2"/>
<reference evidence="3" key="2">
    <citation type="submission" date="2015-05" db="EMBL/GenBank/DDBJ databases">
        <authorList>
            <person name="Swarnkar M.K."/>
            <person name="Vyas P."/>
            <person name="Rahi P."/>
            <person name="Thakur R."/>
            <person name="Thakur N."/>
            <person name="Singh A.K."/>
            <person name="Gulati A."/>
        </authorList>
    </citation>
    <scope>NUCLEOTIDE SEQUENCE [LARGE SCALE GENOMIC DNA]</scope>
    <source>
        <strain evidence="3">745</strain>
    </source>
</reference>
<dbReference type="EMBL" id="CP011507">
    <property type="protein sequence ID" value="AKS06020.1"/>
    <property type="molecule type" value="Genomic_DNA"/>
</dbReference>
<protein>
    <submittedName>
        <fullName evidence="2">Uncharacterized protein</fullName>
    </submittedName>
</protein>
<proteinExistence type="predicted"/>
<keyword evidence="1" id="KW-0812">Transmembrane</keyword>
<sequence>MKIDINVSGFKPACSSNPCGPGKPEPAKPSDPCKDTCKPNRSLAIGIGFVPLGAFAFGGLGLGLGKIF</sequence>
<accession>A0A0H5A8V2</accession>
<reference evidence="2 3" key="1">
    <citation type="journal article" date="2015" name="Genome Announc.">
        <title>Complete Genome Sequence of the Rhizobacterium Pseudomonas trivialis Strain IHBB745 with Multiple Plant Growth-Promoting Activities and Tolerance to Desiccation and Alkalinity.</title>
        <authorList>
            <person name="Gulati A."/>
            <person name="Swarnkar M.K."/>
            <person name="Vyas P."/>
            <person name="Rahi P."/>
            <person name="Thakur R."/>
            <person name="Thakur N."/>
            <person name="Singh A.K."/>
        </authorList>
    </citation>
    <scope>NUCLEOTIDE SEQUENCE [LARGE SCALE GENOMIC DNA]</scope>
    <source>
        <strain evidence="3">745</strain>
    </source>
</reference>
<dbReference type="RefSeq" id="WP_049709685.1">
    <property type="nucleotide sequence ID" value="NZ_CP011507.1"/>
</dbReference>
<evidence type="ECO:0000256" key="1">
    <source>
        <dbReference type="SAM" id="Phobius"/>
    </source>
</evidence>
<name>A0A0H5A8V2_9PSED</name>
<dbReference type="PATRIC" id="fig|200450.3.peg.1631"/>
<dbReference type="Proteomes" id="UP000036608">
    <property type="component" value="Chromosome"/>
</dbReference>
<keyword evidence="1" id="KW-1133">Transmembrane helix</keyword>